<dbReference type="Pfam" id="PF03358">
    <property type="entry name" value="FMN_red"/>
    <property type="match status" value="1"/>
</dbReference>
<dbReference type="Gene3D" id="3.40.50.360">
    <property type="match status" value="1"/>
</dbReference>
<dbReference type="RefSeq" id="WP_229878860.1">
    <property type="nucleotide sequence ID" value="NZ_BMSQ01000003.1"/>
</dbReference>
<dbReference type="GO" id="GO:0010181">
    <property type="term" value="F:FMN binding"/>
    <property type="evidence" value="ECO:0007669"/>
    <property type="project" value="TreeGrafter"/>
</dbReference>
<evidence type="ECO:0000313" key="3">
    <source>
        <dbReference type="Proteomes" id="UP000549009"/>
    </source>
</evidence>
<dbReference type="PANTHER" id="PTHR30543">
    <property type="entry name" value="CHROMATE REDUCTASE"/>
    <property type="match status" value="1"/>
</dbReference>
<dbReference type="InterPro" id="IPR050712">
    <property type="entry name" value="NAD(P)H-dep_reductase"/>
</dbReference>
<dbReference type="GO" id="GO:0016491">
    <property type="term" value="F:oxidoreductase activity"/>
    <property type="evidence" value="ECO:0007669"/>
    <property type="project" value="InterPro"/>
</dbReference>
<organism evidence="2 3">
    <name type="scientific">Streptomyces spectabilis</name>
    <dbReference type="NCBI Taxonomy" id="68270"/>
    <lineage>
        <taxon>Bacteria</taxon>
        <taxon>Bacillati</taxon>
        <taxon>Actinomycetota</taxon>
        <taxon>Actinomycetes</taxon>
        <taxon>Kitasatosporales</taxon>
        <taxon>Streptomycetaceae</taxon>
        <taxon>Streptomyces</taxon>
    </lineage>
</organism>
<dbReference type="SUPFAM" id="SSF52218">
    <property type="entry name" value="Flavoproteins"/>
    <property type="match status" value="1"/>
</dbReference>
<evidence type="ECO:0000259" key="1">
    <source>
        <dbReference type="Pfam" id="PF03358"/>
    </source>
</evidence>
<evidence type="ECO:0000313" key="2">
    <source>
        <dbReference type="EMBL" id="MBB5101532.1"/>
    </source>
</evidence>
<sequence>MTSDLTFLALSGSLRSSSHNTGLLRAVQNLAPHGVAIDLYQGLGRLPFFNEDLEEGPEPAAVADLRRRVREADGVIIATPEYNSAIPGVLMNALDWLSRPTGQHALRHKPVAVLGASPSQFGTARGQLVLRQILHRIQAPVVAHPEVTVFQSHRRFDADGTFSGDDITESLLRALLAELVTLTDLHAPADAI</sequence>
<dbReference type="Proteomes" id="UP000549009">
    <property type="component" value="Unassembled WGS sequence"/>
</dbReference>
<protein>
    <submittedName>
        <fullName evidence="2">Chromate reductase</fullName>
    </submittedName>
</protein>
<proteinExistence type="predicted"/>
<name>A0A7W8EQC1_STRST</name>
<keyword evidence="3" id="KW-1185">Reference proteome</keyword>
<dbReference type="InterPro" id="IPR029039">
    <property type="entry name" value="Flavoprotein-like_sf"/>
</dbReference>
<feature type="domain" description="NADPH-dependent FMN reductase-like" evidence="1">
    <location>
        <begin position="7"/>
        <end position="149"/>
    </location>
</feature>
<dbReference type="InterPro" id="IPR005025">
    <property type="entry name" value="FMN_Rdtase-like_dom"/>
</dbReference>
<dbReference type="EMBL" id="JACHJD010000001">
    <property type="protein sequence ID" value="MBB5101532.1"/>
    <property type="molecule type" value="Genomic_DNA"/>
</dbReference>
<dbReference type="GO" id="GO:0005829">
    <property type="term" value="C:cytosol"/>
    <property type="evidence" value="ECO:0007669"/>
    <property type="project" value="TreeGrafter"/>
</dbReference>
<dbReference type="PANTHER" id="PTHR30543:SF21">
    <property type="entry name" value="NAD(P)H-DEPENDENT FMN REDUCTASE LOT6"/>
    <property type="match status" value="1"/>
</dbReference>
<gene>
    <name evidence="2" type="ORF">FHS40_000585</name>
</gene>
<accession>A0A7W8EQC1</accession>
<reference evidence="2 3" key="1">
    <citation type="submission" date="2020-08" db="EMBL/GenBank/DDBJ databases">
        <title>Genomic Encyclopedia of Type Strains, Phase III (KMG-III): the genomes of soil and plant-associated and newly described type strains.</title>
        <authorList>
            <person name="Whitman W."/>
        </authorList>
    </citation>
    <scope>NUCLEOTIDE SEQUENCE [LARGE SCALE GENOMIC DNA]</scope>
    <source>
        <strain evidence="2 3">CECT 3146</strain>
    </source>
</reference>
<dbReference type="AlphaFoldDB" id="A0A7W8EQC1"/>
<comment type="caution">
    <text evidence="2">The sequence shown here is derived from an EMBL/GenBank/DDBJ whole genome shotgun (WGS) entry which is preliminary data.</text>
</comment>